<reference evidence="2" key="1">
    <citation type="journal article" date="2015" name="Nature">
        <title>Complex archaea that bridge the gap between prokaryotes and eukaryotes.</title>
        <authorList>
            <person name="Spang A."/>
            <person name="Saw J.H."/>
            <person name="Jorgensen S.L."/>
            <person name="Zaremba-Niedzwiedzka K."/>
            <person name="Martijn J."/>
            <person name="Lind A.E."/>
            <person name="van Eijk R."/>
            <person name="Schleper C."/>
            <person name="Guy L."/>
            <person name="Ettema T.J."/>
        </authorList>
    </citation>
    <scope>NUCLEOTIDE SEQUENCE</scope>
</reference>
<dbReference type="InterPro" id="IPR011604">
    <property type="entry name" value="PDDEXK-like_dom_sf"/>
</dbReference>
<protein>
    <recommendedName>
        <fullName evidence="1">Putative exodeoxyribonuclease 8 PDDEXK-like domain-containing protein</fullName>
    </recommendedName>
</protein>
<dbReference type="AlphaFoldDB" id="A0A0F9QMY9"/>
<dbReference type="Pfam" id="PF12684">
    <property type="entry name" value="DUF3799"/>
    <property type="match status" value="1"/>
</dbReference>
<dbReference type="EMBL" id="LAZR01001836">
    <property type="protein sequence ID" value="KKN38362.1"/>
    <property type="molecule type" value="Genomic_DNA"/>
</dbReference>
<dbReference type="InterPro" id="IPR024432">
    <property type="entry name" value="Put_RecE_PDDEXK-like_dom"/>
</dbReference>
<name>A0A0F9QMY9_9ZZZZ</name>
<accession>A0A0F9QMY9</accession>
<sequence>MTDVEHIECTIETNRAYHADTAYIGHSMAEVARKSLPRYGAMYVTKTLPVDPPTPDMVLGSLLHTFTLTPAAFDTDFLVADGCKARRGNAWEGYKQEAEATDRTPVLPDQVILARALREAVMAHDLACSLLEADGPVEQAIRWTDPVTGLKRKAKPDKLVIDDDFSAPLCCDLKSAADARPLPFLKAAYGFGYHRQADGYVDGCREEYRGALGGVWQFLFIAAGKEEPHDVYVHRCGMRFMMLGADSNSITLARLRDCYESGDWRAPEQKRLQTLEPLPWMKAEE</sequence>
<evidence type="ECO:0000259" key="1">
    <source>
        <dbReference type="Pfam" id="PF12684"/>
    </source>
</evidence>
<comment type="caution">
    <text evidence="2">The sequence shown here is derived from an EMBL/GenBank/DDBJ whole genome shotgun (WGS) entry which is preliminary data.</text>
</comment>
<proteinExistence type="predicted"/>
<dbReference type="Gene3D" id="3.90.320.10">
    <property type="match status" value="1"/>
</dbReference>
<feature type="domain" description="Putative exodeoxyribonuclease 8 PDDEXK-like" evidence="1">
    <location>
        <begin position="54"/>
        <end position="263"/>
    </location>
</feature>
<organism evidence="2">
    <name type="scientific">marine sediment metagenome</name>
    <dbReference type="NCBI Taxonomy" id="412755"/>
    <lineage>
        <taxon>unclassified sequences</taxon>
        <taxon>metagenomes</taxon>
        <taxon>ecological metagenomes</taxon>
    </lineage>
</organism>
<gene>
    <name evidence="2" type="ORF">LCGC14_0754370</name>
</gene>
<evidence type="ECO:0000313" key="2">
    <source>
        <dbReference type="EMBL" id="KKN38362.1"/>
    </source>
</evidence>